<keyword evidence="2" id="KW-0378">Hydrolase</keyword>
<evidence type="ECO:0000313" key="2">
    <source>
        <dbReference type="EMBL" id="MBB4912288.1"/>
    </source>
</evidence>
<evidence type="ECO:0000313" key="3">
    <source>
        <dbReference type="Proteomes" id="UP000520767"/>
    </source>
</evidence>
<dbReference type="Gene3D" id="1.10.101.10">
    <property type="entry name" value="PGBD-like superfamily/PGBD"/>
    <property type="match status" value="2"/>
</dbReference>
<evidence type="ECO:0000259" key="1">
    <source>
        <dbReference type="Pfam" id="PF01471"/>
    </source>
</evidence>
<dbReference type="InterPro" id="IPR036365">
    <property type="entry name" value="PGBD-like_sf"/>
</dbReference>
<proteinExistence type="predicted"/>
<protein>
    <submittedName>
        <fullName evidence="2">Peptidoglycan hydrolase-like protein with peptidoglycan-binding domain</fullName>
    </submittedName>
</protein>
<name>A0A7W7QEZ3_9PSEU</name>
<comment type="caution">
    <text evidence="2">The sequence shown here is derived from an EMBL/GenBank/DDBJ whole genome shotgun (WGS) entry which is preliminary data.</text>
</comment>
<gene>
    <name evidence="2" type="ORF">FHR82_008559</name>
</gene>
<organism evidence="2 3">
    <name type="scientific">Actinophytocola algeriensis</name>
    <dbReference type="NCBI Taxonomy" id="1768010"/>
    <lineage>
        <taxon>Bacteria</taxon>
        <taxon>Bacillati</taxon>
        <taxon>Actinomycetota</taxon>
        <taxon>Actinomycetes</taxon>
        <taxon>Pseudonocardiales</taxon>
        <taxon>Pseudonocardiaceae</taxon>
    </lineage>
</organism>
<accession>A0A7W7QEZ3</accession>
<dbReference type="InterPro" id="IPR036366">
    <property type="entry name" value="PGBDSf"/>
</dbReference>
<dbReference type="RefSeq" id="WP_184816288.1">
    <property type="nucleotide sequence ID" value="NZ_JACHJQ010000012.1"/>
</dbReference>
<dbReference type="AlphaFoldDB" id="A0A7W7QEZ3"/>
<dbReference type="InterPro" id="IPR002477">
    <property type="entry name" value="Peptidoglycan-bd-like"/>
</dbReference>
<dbReference type="SUPFAM" id="SSF47090">
    <property type="entry name" value="PGBD-like"/>
    <property type="match status" value="2"/>
</dbReference>
<sequence length="346" mass="38020">MTRPTLAEGDNDNSDVRLLQRMLRDLNYLTDPPDGDFGPVTAAALANFQEQHMVGDERGVCGVNTWAALAAQFGDLDGLRSEESIEEYVSDTYEDVVLSDKEPHEQLETVAAAANEQLAAAGVPYVPFRFGDAEGNWATFSWWDWEVTIDEVKFRAAGDENDPVYKPVYNMDTPYHEARHAEQWWLVARVLAGAYGMDGPSIHEKTWLPLTIANLAADDPVYEANAEATAALTWYEHKMGLVTVQSGVDPSNEADAAGAGGAVQRQVDENDWGGPAAGRHLLRLGHGNPGEIRYLQELLVYRGFQPGEPDSDFGPLTEEAVRAFQRSRGLTDDGIVGKLTWEALLP</sequence>
<feature type="domain" description="Peptidoglycan binding-like" evidence="1">
    <location>
        <begin position="291"/>
        <end position="344"/>
    </location>
</feature>
<dbReference type="GO" id="GO:0016787">
    <property type="term" value="F:hydrolase activity"/>
    <property type="evidence" value="ECO:0007669"/>
    <property type="project" value="UniProtKB-KW"/>
</dbReference>
<dbReference type="EMBL" id="JACHJQ010000012">
    <property type="protein sequence ID" value="MBB4912288.1"/>
    <property type="molecule type" value="Genomic_DNA"/>
</dbReference>
<dbReference type="Pfam" id="PF01471">
    <property type="entry name" value="PG_binding_1"/>
    <property type="match status" value="2"/>
</dbReference>
<keyword evidence="3" id="KW-1185">Reference proteome</keyword>
<dbReference type="Proteomes" id="UP000520767">
    <property type="component" value="Unassembled WGS sequence"/>
</dbReference>
<feature type="domain" description="Peptidoglycan binding-like" evidence="1">
    <location>
        <begin position="13"/>
        <end position="69"/>
    </location>
</feature>
<reference evidence="2 3" key="1">
    <citation type="submission" date="2020-08" db="EMBL/GenBank/DDBJ databases">
        <title>Genomic Encyclopedia of Type Strains, Phase III (KMG-III): the genomes of soil and plant-associated and newly described type strains.</title>
        <authorList>
            <person name="Whitman W."/>
        </authorList>
    </citation>
    <scope>NUCLEOTIDE SEQUENCE [LARGE SCALE GENOMIC DNA]</scope>
    <source>
        <strain evidence="2 3">CECT 8960</strain>
    </source>
</reference>